<organism evidence="3 4">
    <name type="scientific">Nocardia yunnanensis</name>
    <dbReference type="NCBI Taxonomy" id="2382165"/>
    <lineage>
        <taxon>Bacteria</taxon>
        <taxon>Bacillati</taxon>
        <taxon>Actinomycetota</taxon>
        <taxon>Actinomycetes</taxon>
        <taxon>Mycobacteriales</taxon>
        <taxon>Nocardiaceae</taxon>
        <taxon>Nocardia</taxon>
    </lineage>
</organism>
<dbReference type="GO" id="GO:0016075">
    <property type="term" value="P:rRNA catabolic process"/>
    <property type="evidence" value="ECO:0007669"/>
    <property type="project" value="TreeGrafter"/>
</dbReference>
<dbReference type="GO" id="GO:0003677">
    <property type="term" value="F:DNA binding"/>
    <property type="evidence" value="ECO:0007669"/>
    <property type="project" value="InterPro"/>
</dbReference>
<name>A0A386ZI99_9NOCA</name>
<accession>A0A386ZI99</accession>
<dbReference type="Gene3D" id="2.30.30.110">
    <property type="match status" value="1"/>
</dbReference>
<dbReference type="GO" id="GO:0006402">
    <property type="term" value="P:mRNA catabolic process"/>
    <property type="evidence" value="ECO:0007669"/>
    <property type="project" value="TreeGrafter"/>
</dbReference>
<dbReference type="AlphaFoldDB" id="A0A386ZI99"/>
<evidence type="ECO:0000313" key="4">
    <source>
        <dbReference type="Proteomes" id="UP000267164"/>
    </source>
</evidence>
<proteinExistence type="inferred from homology"/>
<reference evidence="3 4" key="1">
    <citation type="submission" date="2018-09" db="EMBL/GenBank/DDBJ databases">
        <title>Nocardia yunnanensis sp. nov., an actinomycete isolated from a soil sample.</title>
        <authorList>
            <person name="Zhang J."/>
        </authorList>
    </citation>
    <scope>NUCLEOTIDE SEQUENCE [LARGE SCALE GENOMIC DNA]</scope>
    <source>
        <strain evidence="3 4">CFHS0054</strain>
    </source>
</reference>
<dbReference type="InterPro" id="IPR011067">
    <property type="entry name" value="Plasmid_toxin/cell-grow_inhib"/>
</dbReference>
<dbReference type="EMBL" id="CP032568">
    <property type="protein sequence ID" value="AYF77278.1"/>
    <property type="molecule type" value="Genomic_DNA"/>
</dbReference>
<evidence type="ECO:0000256" key="1">
    <source>
        <dbReference type="ARBA" id="ARBA00007521"/>
    </source>
</evidence>
<protein>
    <submittedName>
        <fullName evidence="3">Type II toxin-antitoxin system PemK/MazF family toxin</fullName>
    </submittedName>
</protein>
<dbReference type="Pfam" id="PF02452">
    <property type="entry name" value="PemK_toxin"/>
    <property type="match status" value="1"/>
</dbReference>
<dbReference type="Proteomes" id="UP000267164">
    <property type="component" value="Chromosome"/>
</dbReference>
<dbReference type="KEGG" id="nyu:D7D52_29520"/>
<dbReference type="OrthoDB" id="4225032at2"/>
<sequence>MIRGSIFPIDLGKPRGHEQGGRRFGVIMSQANSSTVVVVPTSTSAQPSRFRPVIDLGDGRETRLLADQIRAIDVAYLTSDMLGYLDRDEMDALETAVRDYLDL</sequence>
<evidence type="ECO:0000313" key="3">
    <source>
        <dbReference type="EMBL" id="AYF77278.1"/>
    </source>
</evidence>
<keyword evidence="2" id="KW-1277">Toxin-antitoxin system</keyword>
<dbReference type="SUPFAM" id="SSF50118">
    <property type="entry name" value="Cell growth inhibitor/plasmid maintenance toxic component"/>
    <property type="match status" value="1"/>
</dbReference>
<dbReference type="PANTHER" id="PTHR33988">
    <property type="entry name" value="ENDORIBONUCLEASE MAZF-RELATED"/>
    <property type="match status" value="1"/>
</dbReference>
<dbReference type="RefSeq" id="WP_120741584.1">
    <property type="nucleotide sequence ID" value="NZ_CP032568.1"/>
</dbReference>
<dbReference type="InterPro" id="IPR003477">
    <property type="entry name" value="PemK-like"/>
</dbReference>
<dbReference type="GO" id="GO:0004521">
    <property type="term" value="F:RNA endonuclease activity"/>
    <property type="evidence" value="ECO:0007669"/>
    <property type="project" value="TreeGrafter"/>
</dbReference>
<comment type="similarity">
    <text evidence="1">Belongs to the PemK/MazF family.</text>
</comment>
<gene>
    <name evidence="3" type="ORF">D7D52_29520</name>
</gene>
<dbReference type="PANTHER" id="PTHR33988:SF2">
    <property type="entry name" value="ENDORIBONUCLEASE MAZF"/>
    <property type="match status" value="1"/>
</dbReference>
<keyword evidence="4" id="KW-1185">Reference proteome</keyword>
<evidence type="ECO:0000256" key="2">
    <source>
        <dbReference type="ARBA" id="ARBA00022649"/>
    </source>
</evidence>